<keyword evidence="2" id="KW-1185">Reference proteome</keyword>
<dbReference type="Proteomes" id="UP001153331">
    <property type="component" value="Unassembled WGS sequence"/>
</dbReference>
<gene>
    <name evidence="1" type="ORF">OPT61_g5246</name>
</gene>
<evidence type="ECO:0000313" key="1">
    <source>
        <dbReference type="EMBL" id="KAJ8112367.1"/>
    </source>
</evidence>
<comment type="caution">
    <text evidence="1">The sequence shown here is derived from an EMBL/GenBank/DDBJ whole genome shotgun (WGS) entry which is preliminary data.</text>
</comment>
<accession>A0ACC2IB33</accession>
<organism evidence="1 2">
    <name type="scientific">Boeremia exigua</name>
    <dbReference type="NCBI Taxonomy" id="749465"/>
    <lineage>
        <taxon>Eukaryota</taxon>
        <taxon>Fungi</taxon>
        <taxon>Dikarya</taxon>
        <taxon>Ascomycota</taxon>
        <taxon>Pezizomycotina</taxon>
        <taxon>Dothideomycetes</taxon>
        <taxon>Pleosporomycetidae</taxon>
        <taxon>Pleosporales</taxon>
        <taxon>Pleosporineae</taxon>
        <taxon>Didymellaceae</taxon>
        <taxon>Boeremia</taxon>
    </lineage>
</organism>
<sequence>MTGEPEVLVHIAASATRQNDELFRALANAYTDFIPQKVHRARPVRKRPKRTSKAKSPQDASTARAERTSDPGPVEAPVPSASKDSFGSFPSDVSSYGNDYGDGSVPDDSMRPLSRLAQLDRSYLNWREHAPPRGSFRQGQGEQKTSCDDFEDADTGFIEDSQSALQALQSQLEDTYSTTSADTSSDISEDSNLDTRDHEQPPRESSQAGSQSYVIAEEIHLPLLVEDRVQTNLEASSLKEPAEVSVSATHASQSYLDVDHNQPDFSEFPIDAFPPPPTISVASAAVLPSQITKHLATLKAKNPNRFKPLKIRRDLETDERGYWCVDCTQWSPRIQQEFWSSLCEHVGSGRLGWGMTLHRESGSRDTLGHVRLYCWGEVVEHIWLLMWLSSKGKVSNFGSKWVDADGIAVVEMN</sequence>
<dbReference type="EMBL" id="JAPHNI010000330">
    <property type="protein sequence ID" value="KAJ8112367.1"/>
    <property type="molecule type" value="Genomic_DNA"/>
</dbReference>
<reference evidence="1" key="1">
    <citation type="submission" date="2022-11" db="EMBL/GenBank/DDBJ databases">
        <title>Genome Sequence of Boeremia exigua.</title>
        <authorList>
            <person name="Buettner E."/>
        </authorList>
    </citation>
    <scope>NUCLEOTIDE SEQUENCE</scope>
    <source>
        <strain evidence="1">CU02</strain>
    </source>
</reference>
<proteinExistence type="predicted"/>
<protein>
    <submittedName>
        <fullName evidence="1">Uncharacterized protein</fullName>
    </submittedName>
</protein>
<evidence type="ECO:0000313" key="2">
    <source>
        <dbReference type="Proteomes" id="UP001153331"/>
    </source>
</evidence>
<name>A0ACC2IB33_9PLEO</name>